<evidence type="ECO:0000313" key="9">
    <source>
        <dbReference type="Proteomes" id="UP000000628"/>
    </source>
</evidence>
<accession>C7R574</accession>
<dbReference type="EMBL" id="CP001706">
    <property type="protein sequence ID" value="ACV07752.1"/>
    <property type="molecule type" value="Genomic_DNA"/>
</dbReference>
<reference evidence="8 9" key="1">
    <citation type="journal article" date="2009" name="Stand. Genomic Sci.">
        <title>Complete genome sequence of Jonesia denitrificans type strain (Prevot 55134).</title>
        <authorList>
            <person name="Pukall R."/>
            <person name="Gehrich-Schroter G."/>
            <person name="Lapidus A."/>
            <person name="Nolan M."/>
            <person name="Glavina Del Rio T."/>
            <person name="Lucas S."/>
            <person name="Chen F."/>
            <person name="Tice H."/>
            <person name="Pitluck S."/>
            <person name="Cheng J.F."/>
            <person name="Copeland A."/>
            <person name="Saunders E."/>
            <person name="Brettin T."/>
            <person name="Detter J.C."/>
            <person name="Bruce D."/>
            <person name="Goodwin L."/>
            <person name="Pati A."/>
            <person name="Ivanova N."/>
            <person name="Mavromatis K."/>
            <person name="Ovchinnikova G."/>
            <person name="Chen A."/>
            <person name="Palaniappan K."/>
            <person name="Land M."/>
            <person name="Hauser L."/>
            <person name="Chang Y.J."/>
            <person name="Jeffries C.D."/>
            <person name="Chain P."/>
            <person name="Goker M."/>
            <person name="Bristow J."/>
            <person name="Eisen J.A."/>
            <person name="Markowitz V."/>
            <person name="Hugenholtz P."/>
            <person name="Kyrpides N.C."/>
            <person name="Klenk H.P."/>
            <person name="Han C."/>
        </authorList>
    </citation>
    <scope>NUCLEOTIDE SEQUENCE [LARGE SCALE GENOMIC DNA]</scope>
    <source>
        <strain evidence="9">ATCC 14870 / DSM 20603 / BCRC 15368 / CIP 55.134 / JCM 11481 / NBRC 15587 / NCTC 10816 / Prevot 55134</strain>
    </source>
</reference>
<keyword evidence="9" id="KW-1185">Reference proteome</keyword>
<feature type="domain" description="Radical SAM core" evidence="7">
    <location>
        <begin position="96"/>
        <end position="238"/>
    </location>
</feature>
<keyword evidence="5" id="KW-0408">Iron</keyword>
<dbReference type="PANTHER" id="PTHR43787">
    <property type="entry name" value="FEMO COFACTOR BIOSYNTHESIS PROTEIN NIFB-RELATED"/>
    <property type="match status" value="1"/>
</dbReference>
<dbReference type="STRING" id="471856.Jden_0076"/>
<dbReference type="HOGENOM" id="CLU_009273_3_1_11"/>
<name>C7R574_JONDD</name>
<keyword evidence="3" id="KW-0949">S-adenosyl-L-methionine</keyword>
<dbReference type="OrthoDB" id="9782387at2"/>
<dbReference type="UniPathway" id="UPA00782"/>
<dbReference type="NCBIfam" id="TIGR04085">
    <property type="entry name" value="rSAM_more_4Fe4S"/>
    <property type="match status" value="1"/>
</dbReference>
<dbReference type="CDD" id="cd01335">
    <property type="entry name" value="Radical_SAM"/>
    <property type="match status" value="1"/>
</dbReference>
<dbReference type="AlphaFoldDB" id="C7R574"/>
<dbReference type="GO" id="GO:0003824">
    <property type="term" value="F:catalytic activity"/>
    <property type="evidence" value="ECO:0007669"/>
    <property type="project" value="InterPro"/>
</dbReference>
<evidence type="ECO:0000313" key="8">
    <source>
        <dbReference type="EMBL" id="ACV07752.1"/>
    </source>
</evidence>
<gene>
    <name evidence="8" type="ordered locus">Jden_0076</name>
</gene>
<dbReference type="SFLD" id="SFLDS00029">
    <property type="entry name" value="Radical_SAM"/>
    <property type="match status" value="1"/>
</dbReference>
<dbReference type="Pfam" id="PF04055">
    <property type="entry name" value="Radical_SAM"/>
    <property type="match status" value="1"/>
</dbReference>
<dbReference type="GO" id="GO:0051539">
    <property type="term" value="F:4 iron, 4 sulfur cluster binding"/>
    <property type="evidence" value="ECO:0007669"/>
    <property type="project" value="UniProtKB-KW"/>
</dbReference>
<dbReference type="GO" id="GO:0046872">
    <property type="term" value="F:metal ion binding"/>
    <property type="evidence" value="ECO:0007669"/>
    <property type="project" value="UniProtKB-KW"/>
</dbReference>
<dbReference type="InterPro" id="IPR023885">
    <property type="entry name" value="4Fe4S-binding_SPASM_dom"/>
</dbReference>
<keyword evidence="6" id="KW-0411">Iron-sulfur</keyword>
<dbReference type="SFLD" id="SFLDG01067">
    <property type="entry name" value="SPASM/twitch_domain_containing"/>
    <property type="match status" value="1"/>
</dbReference>
<dbReference type="Gene3D" id="3.20.20.70">
    <property type="entry name" value="Aldolase class I"/>
    <property type="match status" value="1"/>
</dbReference>
<keyword evidence="2" id="KW-0004">4Fe-4S</keyword>
<dbReference type="Proteomes" id="UP000000628">
    <property type="component" value="Chromosome"/>
</dbReference>
<proteinExistence type="predicted"/>
<dbReference type="PANTHER" id="PTHR43787:SF3">
    <property type="entry name" value="ARYLSULFATASE REGULATORY PROTEIN"/>
    <property type="match status" value="1"/>
</dbReference>
<evidence type="ECO:0000256" key="6">
    <source>
        <dbReference type="ARBA" id="ARBA00023014"/>
    </source>
</evidence>
<organism evidence="8 9">
    <name type="scientific">Jonesia denitrificans (strain ATCC 14870 / DSM 20603 / BCRC 15368 / CIP 55.134 / JCM 11481 / NBRC 15587 / NCTC 10816 / Prevot 55134)</name>
    <name type="common">Listeria denitrificans</name>
    <dbReference type="NCBI Taxonomy" id="471856"/>
    <lineage>
        <taxon>Bacteria</taxon>
        <taxon>Bacillati</taxon>
        <taxon>Actinomycetota</taxon>
        <taxon>Actinomycetes</taxon>
        <taxon>Micrococcales</taxon>
        <taxon>Jonesiaceae</taxon>
        <taxon>Jonesia</taxon>
    </lineage>
</organism>
<dbReference type="InterPro" id="IPR013785">
    <property type="entry name" value="Aldolase_TIM"/>
</dbReference>
<dbReference type="KEGG" id="jde:Jden_0076"/>
<dbReference type="RefSeq" id="WP_012805857.1">
    <property type="nucleotide sequence ID" value="NC_013174.1"/>
</dbReference>
<sequence>MTYPYIVTSENTYVDPDQGAFRLAYHSSERRVFKVSESSLPNFLESAGVSAEVGNGVSDACSRIRDLNIDYFEVEKKKYFDAVENHQRKVKQVVIMPTGACNLTCGYCGQVNNKVGITSDSVKRLAESVVSEFRRSGSKDLCLGWFGGEPLMGLKRMVEITNHVLPLIDNGDTEFTSKVVTNGSLLTDRVLRVLENELHVKVVEVTLDGPSDMHDLLRPTRNHKGSFWRIVNQISRYLKTSGSKGMDFIIRTNVSRVNMHAHDQFSRIMYEAGLSTSRVVFYPAMVRAWGNDVSDVSLDAKEAANVELDWINSYWSYGLSHNLIPTSPRGPLCVAVDPHSSVIAPDGSIFDCSEQPLVPSRAASSRGGIEFTEEKFPESHYYGWFPRDDSQCKDCEILPICYGKCPLSWSEGVMPCPPVKLNLSKRLDILAQRKRFTPTPNPLS</sequence>
<dbReference type="eggNOG" id="COG0641">
    <property type="taxonomic scope" value="Bacteria"/>
</dbReference>
<comment type="cofactor">
    <cofactor evidence="1">
        <name>[4Fe-4S] cluster</name>
        <dbReference type="ChEBI" id="CHEBI:49883"/>
    </cofactor>
</comment>
<keyword evidence="4" id="KW-0479">Metal-binding</keyword>
<dbReference type="InterPro" id="IPR058240">
    <property type="entry name" value="rSAM_sf"/>
</dbReference>
<dbReference type="InterPro" id="IPR007197">
    <property type="entry name" value="rSAM"/>
</dbReference>
<evidence type="ECO:0000256" key="4">
    <source>
        <dbReference type="ARBA" id="ARBA00022723"/>
    </source>
</evidence>
<evidence type="ECO:0000256" key="5">
    <source>
        <dbReference type="ARBA" id="ARBA00023004"/>
    </source>
</evidence>
<evidence type="ECO:0000256" key="1">
    <source>
        <dbReference type="ARBA" id="ARBA00001966"/>
    </source>
</evidence>
<evidence type="ECO:0000256" key="2">
    <source>
        <dbReference type="ARBA" id="ARBA00022485"/>
    </source>
</evidence>
<protein>
    <submittedName>
        <fullName evidence="8">Radical SAM domain protein</fullName>
    </submittedName>
</protein>
<evidence type="ECO:0000259" key="7">
    <source>
        <dbReference type="Pfam" id="PF04055"/>
    </source>
</evidence>
<dbReference type="SUPFAM" id="SSF102114">
    <property type="entry name" value="Radical SAM enzymes"/>
    <property type="match status" value="1"/>
</dbReference>
<evidence type="ECO:0000256" key="3">
    <source>
        <dbReference type="ARBA" id="ARBA00022691"/>
    </source>
</evidence>